<dbReference type="InterPro" id="IPR003439">
    <property type="entry name" value="ABC_transporter-like_ATP-bd"/>
</dbReference>
<dbReference type="SUPFAM" id="SSF52540">
    <property type="entry name" value="P-loop containing nucleoside triphosphate hydrolases"/>
    <property type="match status" value="1"/>
</dbReference>
<evidence type="ECO:0000256" key="5">
    <source>
        <dbReference type="ARBA" id="ARBA00022989"/>
    </source>
</evidence>
<dbReference type="GO" id="GO:0140359">
    <property type="term" value="F:ABC-type transporter activity"/>
    <property type="evidence" value="ECO:0007669"/>
    <property type="project" value="InterPro"/>
</dbReference>
<dbReference type="InterPro" id="IPR047817">
    <property type="entry name" value="ABC2_TM_bact-type"/>
</dbReference>
<evidence type="ECO:0000313" key="10">
    <source>
        <dbReference type="EMBL" id="KAL0276663.1"/>
    </source>
</evidence>
<dbReference type="PROSITE" id="PS50893">
    <property type="entry name" value="ABC_TRANSPORTER_2"/>
    <property type="match status" value="1"/>
</dbReference>
<dbReference type="InterPro" id="IPR003593">
    <property type="entry name" value="AAA+_ATPase"/>
</dbReference>
<feature type="transmembrane region" description="Helical" evidence="7">
    <location>
        <begin position="584"/>
        <end position="611"/>
    </location>
</feature>
<dbReference type="PANTHER" id="PTHR43038:SF3">
    <property type="entry name" value="ABC TRANSPORTER G FAMILY MEMBER 20 ISOFORM X1"/>
    <property type="match status" value="1"/>
</dbReference>
<feature type="domain" description="ABC transporter" evidence="8">
    <location>
        <begin position="8"/>
        <end position="242"/>
    </location>
</feature>
<comment type="subcellular location">
    <subcellularLocation>
        <location evidence="1">Membrane</location>
        <topology evidence="1">Multi-pass membrane protein</topology>
    </subcellularLocation>
</comment>
<name>A0AAW2I4M7_9NEOP</name>
<dbReference type="GO" id="GO:0016887">
    <property type="term" value="F:ATP hydrolysis activity"/>
    <property type="evidence" value="ECO:0007669"/>
    <property type="project" value="InterPro"/>
</dbReference>
<dbReference type="EMBL" id="JARGDH010000002">
    <property type="protein sequence ID" value="KAL0276663.1"/>
    <property type="molecule type" value="Genomic_DNA"/>
</dbReference>
<sequence>MAQSDKAVSVRGLTKQYGRRKKVHLVLDHLDMDVDKGTIYGLLGASGCGKTTLLTCIVGRRSITSGEVCVLGGKPGTRKSGVPGPRLGYMPQEIALVRQFSIRDALQHFGWIYQMDERKLEERIAFLSKLLELPDLDSKVQHLSGGQQRRVSLAVALVHDPELMILDEPTVGLDPVLRQKIWEHLVDLATNHNKTIIITTHYIEEARQANKIGLMRNGKLLAEDSPERLLRMYNCGSIEEVFLCLSSVQEKSMKSSRNDRLPSSEESGPYITEALSVETETKRKDIEGRCLEVDEFMGKGMPGPTKSFLANIGNKFSFTNRGHVKALMSKNWYRITRHPGAIIFIFFFPMLELCSFYMSVGGRPQGLKIGIVNEELHNYTTCGDFVPTLDHYGGRNSISEDGDRYCSLEGLSCKFLESFGDEVATKVPYRDLESALNDAKAGKLISVIHFAHNFSTEFEMRIHIGMDAPVDTVVNGEILVSLDKTRYQSALILERQLRDIHKKFMDKTLEECEIRPRIGKMPINFEEPVYGTWDSGFRQFMTPGVVTTMIFFLSVSVTSTIIVVERLDGIWDRTLLAGVSSTEILLSHIVLEAGVILLQVIEVIIFVFFIFRMPCNGSFLNVVLLLALQGFCGMCGGFLLSVSCSSVTSSNFISMGSFYPMLILSGLLWPVEGMPSTLKAIAATLPTTQATLALRNIMEKGWGATMDYVYPGYLISILWIFLFSVTSMIVVRLRK</sequence>
<keyword evidence="3" id="KW-0547">Nucleotide-binding</keyword>
<dbReference type="Pfam" id="PF12698">
    <property type="entry name" value="ABC2_membrane_3"/>
    <property type="match status" value="1"/>
</dbReference>
<dbReference type="AlphaFoldDB" id="A0AAW2I4M7"/>
<organism evidence="10">
    <name type="scientific">Menopon gallinae</name>
    <name type="common">poultry shaft louse</name>
    <dbReference type="NCBI Taxonomy" id="328185"/>
    <lineage>
        <taxon>Eukaryota</taxon>
        <taxon>Metazoa</taxon>
        <taxon>Ecdysozoa</taxon>
        <taxon>Arthropoda</taxon>
        <taxon>Hexapoda</taxon>
        <taxon>Insecta</taxon>
        <taxon>Pterygota</taxon>
        <taxon>Neoptera</taxon>
        <taxon>Paraneoptera</taxon>
        <taxon>Psocodea</taxon>
        <taxon>Troctomorpha</taxon>
        <taxon>Phthiraptera</taxon>
        <taxon>Amblycera</taxon>
        <taxon>Menoponidae</taxon>
        <taxon>Menopon</taxon>
    </lineage>
</organism>
<evidence type="ECO:0000259" key="9">
    <source>
        <dbReference type="PROSITE" id="PS51012"/>
    </source>
</evidence>
<dbReference type="GO" id="GO:0016020">
    <property type="term" value="C:membrane"/>
    <property type="evidence" value="ECO:0007669"/>
    <property type="project" value="UniProtKB-SubCell"/>
</dbReference>
<feature type="domain" description="ABC transmembrane type-2" evidence="9">
    <location>
        <begin position="507"/>
        <end position="734"/>
    </location>
</feature>
<evidence type="ECO:0000256" key="7">
    <source>
        <dbReference type="SAM" id="Phobius"/>
    </source>
</evidence>
<reference evidence="10" key="1">
    <citation type="journal article" date="2024" name="Gigascience">
        <title>Chromosome-level genome of the poultry shaft louse Menopon gallinae provides insight into the host-switching and adaptive evolution of parasitic lice.</title>
        <authorList>
            <person name="Xu Y."/>
            <person name="Ma L."/>
            <person name="Liu S."/>
            <person name="Liang Y."/>
            <person name="Liu Q."/>
            <person name="He Z."/>
            <person name="Tian L."/>
            <person name="Duan Y."/>
            <person name="Cai W."/>
            <person name="Li H."/>
            <person name="Song F."/>
        </authorList>
    </citation>
    <scope>NUCLEOTIDE SEQUENCE</scope>
    <source>
        <strain evidence="10">Cailab_2023a</strain>
    </source>
</reference>
<dbReference type="InterPro" id="IPR017871">
    <property type="entry name" value="ABC_transporter-like_CS"/>
</dbReference>
<dbReference type="SMART" id="SM00382">
    <property type="entry name" value="AAA"/>
    <property type="match status" value="1"/>
</dbReference>
<feature type="transmembrane region" description="Helical" evidence="7">
    <location>
        <begin position="652"/>
        <end position="671"/>
    </location>
</feature>
<keyword evidence="6 7" id="KW-0472">Membrane</keyword>
<keyword evidence="4" id="KW-0067">ATP-binding</keyword>
<dbReference type="PANTHER" id="PTHR43038">
    <property type="entry name" value="ATP-BINDING CASSETTE, SUB-FAMILY H, MEMBER 1"/>
    <property type="match status" value="1"/>
</dbReference>
<dbReference type="CDD" id="cd03230">
    <property type="entry name" value="ABC_DR_subfamily_A"/>
    <property type="match status" value="1"/>
</dbReference>
<evidence type="ECO:0000256" key="2">
    <source>
        <dbReference type="ARBA" id="ARBA00022692"/>
    </source>
</evidence>
<feature type="transmembrane region" description="Helical" evidence="7">
    <location>
        <begin position="340"/>
        <end position="360"/>
    </location>
</feature>
<dbReference type="Gene3D" id="3.40.50.300">
    <property type="entry name" value="P-loop containing nucleotide triphosphate hydrolases"/>
    <property type="match status" value="1"/>
</dbReference>
<evidence type="ECO:0000256" key="3">
    <source>
        <dbReference type="ARBA" id="ARBA00022741"/>
    </source>
</evidence>
<keyword evidence="5 7" id="KW-1133">Transmembrane helix</keyword>
<evidence type="ECO:0000256" key="1">
    <source>
        <dbReference type="ARBA" id="ARBA00004141"/>
    </source>
</evidence>
<protein>
    <submittedName>
        <fullName evidence="10">Uncharacterized protein</fullName>
    </submittedName>
</protein>
<dbReference type="GO" id="GO:0005524">
    <property type="term" value="F:ATP binding"/>
    <property type="evidence" value="ECO:0007669"/>
    <property type="project" value="UniProtKB-KW"/>
</dbReference>
<feature type="transmembrane region" description="Helical" evidence="7">
    <location>
        <begin position="710"/>
        <end position="731"/>
    </location>
</feature>
<feature type="transmembrane region" description="Helical" evidence="7">
    <location>
        <begin position="545"/>
        <end position="564"/>
    </location>
</feature>
<dbReference type="InterPro" id="IPR013525">
    <property type="entry name" value="ABC2_TM"/>
</dbReference>
<evidence type="ECO:0000256" key="4">
    <source>
        <dbReference type="ARBA" id="ARBA00022840"/>
    </source>
</evidence>
<comment type="caution">
    <text evidence="10">The sequence shown here is derived from an EMBL/GenBank/DDBJ whole genome shotgun (WGS) entry which is preliminary data.</text>
</comment>
<accession>A0AAW2I4M7</accession>
<feature type="transmembrane region" description="Helical" evidence="7">
    <location>
        <begin position="618"/>
        <end position="640"/>
    </location>
</feature>
<gene>
    <name evidence="10" type="ORF">PYX00_004186</name>
</gene>
<dbReference type="InterPro" id="IPR027417">
    <property type="entry name" value="P-loop_NTPase"/>
</dbReference>
<proteinExistence type="predicted"/>
<keyword evidence="2 7" id="KW-0812">Transmembrane</keyword>
<evidence type="ECO:0000259" key="8">
    <source>
        <dbReference type="PROSITE" id="PS50893"/>
    </source>
</evidence>
<dbReference type="Pfam" id="PF00005">
    <property type="entry name" value="ABC_tran"/>
    <property type="match status" value="1"/>
</dbReference>
<dbReference type="PROSITE" id="PS00211">
    <property type="entry name" value="ABC_TRANSPORTER_1"/>
    <property type="match status" value="1"/>
</dbReference>
<dbReference type="PROSITE" id="PS51012">
    <property type="entry name" value="ABC_TM2"/>
    <property type="match status" value="1"/>
</dbReference>
<evidence type="ECO:0000256" key="6">
    <source>
        <dbReference type="ARBA" id="ARBA00023136"/>
    </source>
</evidence>